<dbReference type="InterPro" id="IPR025151">
    <property type="entry name" value="ELYS_dom"/>
</dbReference>
<organism evidence="5 6">
    <name type="scientific">Scleroderma citrinum Foug A</name>
    <dbReference type="NCBI Taxonomy" id="1036808"/>
    <lineage>
        <taxon>Eukaryota</taxon>
        <taxon>Fungi</taxon>
        <taxon>Dikarya</taxon>
        <taxon>Basidiomycota</taxon>
        <taxon>Agaricomycotina</taxon>
        <taxon>Agaricomycetes</taxon>
        <taxon>Agaricomycetidae</taxon>
        <taxon>Boletales</taxon>
        <taxon>Sclerodermatineae</taxon>
        <taxon>Sclerodermataceae</taxon>
        <taxon>Scleroderma</taxon>
    </lineage>
</organism>
<evidence type="ECO:0000256" key="2">
    <source>
        <dbReference type="ARBA" id="ARBA00023242"/>
    </source>
</evidence>
<keyword evidence="2" id="KW-0539">Nucleus</keyword>
<evidence type="ECO:0000256" key="3">
    <source>
        <dbReference type="SAM" id="MobiDB-lite"/>
    </source>
</evidence>
<feature type="region of interest" description="Disordered" evidence="3">
    <location>
        <begin position="522"/>
        <end position="787"/>
    </location>
</feature>
<dbReference type="EMBL" id="KN822013">
    <property type="protein sequence ID" value="KIM67316.1"/>
    <property type="molecule type" value="Genomic_DNA"/>
</dbReference>
<evidence type="ECO:0000259" key="4">
    <source>
        <dbReference type="Pfam" id="PF13934"/>
    </source>
</evidence>
<gene>
    <name evidence="5" type="ORF">SCLCIDRAFT_1210362</name>
</gene>
<reference evidence="5 6" key="1">
    <citation type="submission" date="2014-04" db="EMBL/GenBank/DDBJ databases">
        <authorList>
            <consortium name="DOE Joint Genome Institute"/>
            <person name="Kuo A."/>
            <person name="Kohler A."/>
            <person name="Nagy L.G."/>
            <person name="Floudas D."/>
            <person name="Copeland A."/>
            <person name="Barry K.W."/>
            <person name="Cichocki N."/>
            <person name="Veneault-Fourrey C."/>
            <person name="LaButti K."/>
            <person name="Lindquist E.A."/>
            <person name="Lipzen A."/>
            <person name="Lundell T."/>
            <person name="Morin E."/>
            <person name="Murat C."/>
            <person name="Sun H."/>
            <person name="Tunlid A."/>
            <person name="Henrissat B."/>
            <person name="Grigoriev I.V."/>
            <person name="Hibbett D.S."/>
            <person name="Martin F."/>
            <person name="Nordberg H.P."/>
            <person name="Cantor M.N."/>
            <person name="Hua S.X."/>
        </authorList>
    </citation>
    <scope>NUCLEOTIDE SEQUENCE [LARGE SCALE GENOMIC DNA]</scope>
    <source>
        <strain evidence="5 6">Foug A</strain>
    </source>
</reference>
<sequence>MDVDESDAVAIWFTFFASGLPWSEDNVSAIESRRARMADLLIFDVLLIRGGIRQPDMYYPPVDMSSLSRLLRAIDTSTYDNLKKDCLIYILLKWYNDKREARFQEDRCIPPQFVALADAYWHLDTGYQVAKAVSILSDARLNRDYVSKILQALTLDDNPSPLVVKYVRTAKPLLTEPDDIDLYTLSLANLNFLDAWRYQRTFSESSPTRTRLLHKLFEWCISPAPRPEPLAQLIGFPLTPFELSLLTSYALNPPSSLPSHAVAVLQELVCVRLIQSADYVEAIKLDRQFNAVSASSSNKERKQLMDDIMSTLPPAERWLLEGELGQVATGVRVSAPTTSLNGRRERRESGRSRVPLADLSMSWDEVRSSPSASTSIMTSRRGKGVSPSSVAPSPSPLGMGNALSRSNVNGTALSTDKNIFASASPAGKPSQSIAQSFTVLGPRPISSTVPRASASGVTSTAAREVASPAHANPPQTSLFEKSGSAKHAPNAFYKPPLPPPRMSIETPAAAPALSISINADVATSVTPPPEDDMSVEYEGPASEDEGKEDSDGKAEFITFSKEADNSVLPTDADDIPDFGYSVFGGTAPAIRSRKSNDNGVVPDRRSPTSSPLSPRESVQDGKRRAPPGAFHIEEAESDGKPPSPRRSTRTRSRASAPRATRSTWAVKGAGLSQSIPGSLIDEDEEHEEATVKEEEDDVAPLPPSRPPRKTRATTSSKSRAPSTVKAATQPKTPQRRSSRLSTASLSPDGLDTSPPSKATVSKPRKSTRTSTAGASTVSTRSNARRKR</sequence>
<name>A0A0C3EHA6_9AGAM</name>
<protein>
    <recommendedName>
        <fullName evidence="4">ELYS-like domain-containing protein</fullName>
    </recommendedName>
</protein>
<feature type="compositionally biased region" description="Polar residues" evidence="3">
    <location>
        <begin position="712"/>
        <end position="732"/>
    </location>
</feature>
<dbReference type="GO" id="GO:0005634">
    <property type="term" value="C:nucleus"/>
    <property type="evidence" value="ECO:0007669"/>
    <property type="project" value="UniProtKB-SubCell"/>
</dbReference>
<accession>A0A0C3EHA6</accession>
<evidence type="ECO:0000313" key="6">
    <source>
        <dbReference type="Proteomes" id="UP000053989"/>
    </source>
</evidence>
<feature type="compositionally biased region" description="Basic and acidic residues" evidence="3">
    <location>
        <begin position="342"/>
        <end position="351"/>
    </location>
</feature>
<dbReference type="OrthoDB" id="20729at2759"/>
<dbReference type="HOGENOM" id="CLU_010550_0_0_1"/>
<feature type="region of interest" description="Disordered" evidence="3">
    <location>
        <begin position="447"/>
        <end position="505"/>
    </location>
</feature>
<keyword evidence="6" id="KW-1185">Reference proteome</keyword>
<dbReference type="AlphaFoldDB" id="A0A0C3EHA6"/>
<feature type="compositionally biased region" description="Polar residues" evidence="3">
    <location>
        <begin position="768"/>
        <end position="781"/>
    </location>
</feature>
<proteinExistence type="predicted"/>
<dbReference type="InParanoid" id="A0A0C3EHA6"/>
<dbReference type="STRING" id="1036808.A0A0C3EHA6"/>
<feature type="compositionally biased region" description="Acidic residues" evidence="3">
    <location>
        <begin position="680"/>
        <end position="698"/>
    </location>
</feature>
<feature type="compositionally biased region" description="Low complexity" evidence="3">
    <location>
        <begin position="368"/>
        <end position="392"/>
    </location>
</feature>
<feature type="compositionally biased region" description="Acidic residues" evidence="3">
    <location>
        <begin position="529"/>
        <end position="548"/>
    </location>
</feature>
<feature type="domain" description="ELYS-like" evidence="4">
    <location>
        <begin position="41"/>
        <end position="251"/>
    </location>
</feature>
<comment type="subcellular location">
    <subcellularLocation>
        <location evidence="1">Nucleus</location>
    </subcellularLocation>
</comment>
<dbReference type="Proteomes" id="UP000053989">
    <property type="component" value="Unassembled WGS sequence"/>
</dbReference>
<feature type="compositionally biased region" description="Low complexity" evidence="3">
    <location>
        <begin position="607"/>
        <end position="616"/>
    </location>
</feature>
<feature type="region of interest" description="Disordered" evidence="3">
    <location>
        <begin position="335"/>
        <end position="404"/>
    </location>
</feature>
<evidence type="ECO:0000256" key="1">
    <source>
        <dbReference type="ARBA" id="ARBA00004123"/>
    </source>
</evidence>
<evidence type="ECO:0000313" key="5">
    <source>
        <dbReference type="EMBL" id="KIM67316.1"/>
    </source>
</evidence>
<reference evidence="6" key="2">
    <citation type="submission" date="2015-01" db="EMBL/GenBank/DDBJ databases">
        <title>Evolutionary Origins and Diversification of the Mycorrhizal Mutualists.</title>
        <authorList>
            <consortium name="DOE Joint Genome Institute"/>
            <consortium name="Mycorrhizal Genomics Consortium"/>
            <person name="Kohler A."/>
            <person name="Kuo A."/>
            <person name="Nagy L.G."/>
            <person name="Floudas D."/>
            <person name="Copeland A."/>
            <person name="Barry K.W."/>
            <person name="Cichocki N."/>
            <person name="Veneault-Fourrey C."/>
            <person name="LaButti K."/>
            <person name="Lindquist E.A."/>
            <person name="Lipzen A."/>
            <person name="Lundell T."/>
            <person name="Morin E."/>
            <person name="Murat C."/>
            <person name="Riley R."/>
            <person name="Ohm R."/>
            <person name="Sun H."/>
            <person name="Tunlid A."/>
            <person name="Henrissat B."/>
            <person name="Grigoriev I.V."/>
            <person name="Hibbett D.S."/>
            <person name="Martin F."/>
        </authorList>
    </citation>
    <scope>NUCLEOTIDE SEQUENCE [LARGE SCALE GENOMIC DNA]</scope>
    <source>
        <strain evidence="6">Foug A</strain>
    </source>
</reference>
<feature type="compositionally biased region" description="Polar residues" evidence="3">
    <location>
        <begin position="447"/>
        <end position="461"/>
    </location>
</feature>
<dbReference type="Pfam" id="PF13934">
    <property type="entry name" value="ELYS"/>
    <property type="match status" value="1"/>
</dbReference>
<feature type="compositionally biased region" description="Low complexity" evidence="3">
    <location>
        <begin position="653"/>
        <end position="663"/>
    </location>
</feature>